<gene>
    <name evidence="7" type="ORF">SAMN02745130_02125</name>
</gene>
<evidence type="ECO:0000256" key="2">
    <source>
        <dbReference type="ARBA" id="ARBA00022679"/>
    </source>
</evidence>
<evidence type="ECO:0000256" key="1">
    <source>
        <dbReference type="ARBA" id="ARBA00009943"/>
    </source>
</evidence>
<dbReference type="InterPro" id="IPR003447">
    <property type="entry name" value="FEMABX"/>
</dbReference>
<organism evidence="7 8">
    <name type="scientific">Thiothrix eikelboomii</name>
    <dbReference type="NCBI Taxonomy" id="92487"/>
    <lineage>
        <taxon>Bacteria</taxon>
        <taxon>Pseudomonadati</taxon>
        <taxon>Pseudomonadota</taxon>
        <taxon>Gammaproteobacteria</taxon>
        <taxon>Thiotrichales</taxon>
        <taxon>Thiotrichaceae</taxon>
        <taxon>Thiothrix</taxon>
    </lineage>
</organism>
<comment type="similarity">
    <text evidence="1">Belongs to the FemABX family.</text>
</comment>
<dbReference type="Proteomes" id="UP000190460">
    <property type="component" value="Unassembled WGS sequence"/>
</dbReference>
<keyword evidence="5" id="KW-0012">Acyltransferase</keyword>
<dbReference type="GO" id="GO:0008360">
    <property type="term" value="P:regulation of cell shape"/>
    <property type="evidence" value="ECO:0007669"/>
    <property type="project" value="UniProtKB-KW"/>
</dbReference>
<dbReference type="GO" id="GO:0009252">
    <property type="term" value="P:peptidoglycan biosynthetic process"/>
    <property type="evidence" value="ECO:0007669"/>
    <property type="project" value="UniProtKB-KW"/>
</dbReference>
<dbReference type="STRING" id="92487.SAMN02745130_02125"/>
<protein>
    <recommendedName>
        <fullName evidence="9">Acetyltransferase (GNAT) domain-containing protein</fullName>
    </recommendedName>
</protein>
<keyword evidence="2" id="KW-0808">Transferase</keyword>
<dbReference type="PANTHER" id="PTHR36174:SF1">
    <property type="entry name" value="LIPID II:GLYCINE GLYCYLTRANSFERASE"/>
    <property type="match status" value="1"/>
</dbReference>
<dbReference type="PROSITE" id="PS51191">
    <property type="entry name" value="FEMABX"/>
    <property type="match status" value="1"/>
</dbReference>
<dbReference type="EMBL" id="FUYB01000009">
    <property type="protein sequence ID" value="SKA80837.1"/>
    <property type="molecule type" value="Genomic_DNA"/>
</dbReference>
<evidence type="ECO:0008006" key="9">
    <source>
        <dbReference type="Google" id="ProtNLM"/>
    </source>
</evidence>
<evidence type="ECO:0000313" key="8">
    <source>
        <dbReference type="Proteomes" id="UP000190460"/>
    </source>
</evidence>
<dbReference type="Gene3D" id="3.40.630.30">
    <property type="match status" value="1"/>
</dbReference>
<keyword evidence="8" id="KW-1185">Reference proteome</keyword>
<evidence type="ECO:0000256" key="5">
    <source>
        <dbReference type="ARBA" id="ARBA00023315"/>
    </source>
</evidence>
<dbReference type="GO" id="GO:0071555">
    <property type="term" value="P:cell wall organization"/>
    <property type="evidence" value="ECO:0007669"/>
    <property type="project" value="UniProtKB-KW"/>
</dbReference>
<dbReference type="InterPro" id="IPR050644">
    <property type="entry name" value="PG_Glycine_Bridge_Synth"/>
</dbReference>
<dbReference type="OrthoDB" id="5622654at2"/>
<dbReference type="PANTHER" id="PTHR36174">
    <property type="entry name" value="LIPID II:GLYCINE GLYCYLTRANSFERASE"/>
    <property type="match status" value="1"/>
</dbReference>
<evidence type="ECO:0000256" key="4">
    <source>
        <dbReference type="ARBA" id="ARBA00022984"/>
    </source>
</evidence>
<keyword evidence="3" id="KW-0133">Cell shape</keyword>
<dbReference type="GO" id="GO:0016755">
    <property type="term" value="F:aminoacyltransferase activity"/>
    <property type="evidence" value="ECO:0007669"/>
    <property type="project" value="InterPro"/>
</dbReference>
<name>A0A1T4WUQ7_9GAMM</name>
<sequence>MKALTINRKKYGISIQEIYFSSGVGHQPNYDLKVDFCVPNQGKHTTPALTSVIDLTKDPEVILANFRSSHRRGVQASLESSDLSYRFITEPCAEDIQTFCKYYDAFANEKNLPICNQGKLRFFAGKKSLILTNVRCVYTNELVCLHAFISNDERARLLHSISNFRTQADSATERRGISKIHRSLHWFEINQFKKLNYRLYDLGGLALGNDPQLENINHFKRGFGGDELKEYINFTPKTLKGWLAMRYLMKKL</sequence>
<dbReference type="AlphaFoldDB" id="A0A1T4WUQ7"/>
<keyword evidence="4" id="KW-0573">Peptidoglycan synthesis</keyword>
<dbReference type="RefSeq" id="WP_078922591.1">
    <property type="nucleotide sequence ID" value="NZ_FUYB01000009.1"/>
</dbReference>
<dbReference type="SUPFAM" id="SSF55729">
    <property type="entry name" value="Acyl-CoA N-acyltransferases (Nat)"/>
    <property type="match status" value="1"/>
</dbReference>
<evidence type="ECO:0000256" key="3">
    <source>
        <dbReference type="ARBA" id="ARBA00022960"/>
    </source>
</evidence>
<reference evidence="7 8" key="1">
    <citation type="submission" date="2017-02" db="EMBL/GenBank/DDBJ databases">
        <authorList>
            <person name="Peterson S.W."/>
        </authorList>
    </citation>
    <scope>NUCLEOTIDE SEQUENCE [LARGE SCALE GENOMIC DNA]</scope>
    <source>
        <strain evidence="7 8">ATCC 49788</strain>
    </source>
</reference>
<keyword evidence="6" id="KW-0961">Cell wall biogenesis/degradation</keyword>
<accession>A0A1T4WUQ7</accession>
<evidence type="ECO:0000313" key="7">
    <source>
        <dbReference type="EMBL" id="SKA80837.1"/>
    </source>
</evidence>
<dbReference type="InterPro" id="IPR016181">
    <property type="entry name" value="Acyl_CoA_acyltransferase"/>
</dbReference>
<proteinExistence type="inferred from homology"/>
<evidence type="ECO:0000256" key="6">
    <source>
        <dbReference type="ARBA" id="ARBA00023316"/>
    </source>
</evidence>